<comment type="similarity">
    <text evidence="2">Belongs to the flagella basal body rod proteins family.</text>
</comment>
<dbReference type="EMBL" id="OMOJ01000003">
    <property type="protein sequence ID" value="SPF80114.1"/>
    <property type="molecule type" value="Genomic_DNA"/>
</dbReference>
<dbReference type="InterPro" id="IPR010930">
    <property type="entry name" value="Flg_bb/hook_C_dom"/>
</dbReference>
<accession>A0A2R8AW46</accession>
<evidence type="ECO:0000313" key="9">
    <source>
        <dbReference type="EMBL" id="SPF80114.1"/>
    </source>
</evidence>
<evidence type="ECO:0000256" key="6">
    <source>
        <dbReference type="RuleBase" id="RU362062"/>
    </source>
</evidence>
<comment type="subunit">
    <text evidence="5 6">The basal body constitutes a major portion of the flagellar organelle and consists of four rings (L,P,S, and M) mounted on a central rod. The rod consists of about 26 subunits of FlgG in the distal portion, and FlgB, FlgC and FlgF are thought to build up the proximal portion of the rod with about 6 subunits each.</text>
</comment>
<evidence type="ECO:0000256" key="1">
    <source>
        <dbReference type="ARBA" id="ARBA00004117"/>
    </source>
</evidence>
<dbReference type="NCBIfam" id="TIGR01395">
    <property type="entry name" value="FlgC"/>
    <property type="match status" value="1"/>
</dbReference>
<dbReference type="Pfam" id="PF06429">
    <property type="entry name" value="Flg_bbr_C"/>
    <property type="match status" value="1"/>
</dbReference>
<evidence type="ECO:0000259" key="7">
    <source>
        <dbReference type="Pfam" id="PF00460"/>
    </source>
</evidence>
<evidence type="ECO:0000256" key="5">
    <source>
        <dbReference type="ARBA" id="ARBA00025933"/>
    </source>
</evidence>
<keyword evidence="9" id="KW-0969">Cilium</keyword>
<dbReference type="GO" id="GO:0030694">
    <property type="term" value="C:bacterial-type flagellum basal body, rod"/>
    <property type="evidence" value="ECO:0007669"/>
    <property type="project" value="UniProtKB-UniRule"/>
</dbReference>
<dbReference type="RefSeq" id="WP_108885991.1">
    <property type="nucleotide sequence ID" value="NZ_OMOJ01000003.1"/>
</dbReference>
<keyword evidence="10" id="KW-1185">Reference proteome</keyword>
<keyword evidence="9" id="KW-0966">Cell projection</keyword>
<proteinExistence type="inferred from homology"/>
<evidence type="ECO:0000256" key="2">
    <source>
        <dbReference type="ARBA" id="ARBA00009677"/>
    </source>
</evidence>
<comment type="subcellular location">
    <subcellularLocation>
        <location evidence="1 6">Bacterial flagellum basal body</location>
    </subcellularLocation>
</comment>
<dbReference type="AlphaFoldDB" id="A0A2R8AW46"/>
<dbReference type="Proteomes" id="UP000244904">
    <property type="component" value="Unassembled WGS sequence"/>
</dbReference>
<dbReference type="Pfam" id="PF00460">
    <property type="entry name" value="Flg_bb_rod"/>
    <property type="match status" value="1"/>
</dbReference>
<evidence type="ECO:0000256" key="3">
    <source>
        <dbReference type="ARBA" id="ARBA00017941"/>
    </source>
</evidence>
<dbReference type="InterPro" id="IPR001444">
    <property type="entry name" value="Flag_bb_rod_N"/>
</dbReference>
<reference evidence="10" key="1">
    <citation type="submission" date="2018-03" db="EMBL/GenBank/DDBJ databases">
        <authorList>
            <person name="Rodrigo-Torres L."/>
            <person name="Arahal R. D."/>
            <person name="Lucena T."/>
        </authorList>
    </citation>
    <scope>NUCLEOTIDE SEQUENCE [LARGE SCALE GENOMIC DNA]</scope>
    <source>
        <strain evidence="10">CECT 8871</strain>
    </source>
</reference>
<keyword evidence="9" id="KW-0282">Flagellum</keyword>
<evidence type="ECO:0000259" key="8">
    <source>
        <dbReference type="Pfam" id="PF06429"/>
    </source>
</evidence>
<protein>
    <recommendedName>
        <fullName evidence="3 6">Flagellar basal-body rod protein FlgC</fullName>
    </recommendedName>
</protein>
<feature type="domain" description="Flagellar basal body rod protein N-terminal" evidence="7">
    <location>
        <begin position="8"/>
        <end position="31"/>
    </location>
</feature>
<keyword evidence="4 6" id="KW-0975">Bacterial flagellum</keyword>
<dbReference type="InterPro" id="IPR006299">
    <property type="entry name" value="FlgC"/>
</dbReference>
<sequence length="137" mass="15058">MAVNNVFDVAANAMSAQLTRLNTVASNIANAGSVSPTAEGAYRAIRPVFQTEYADNFSKDGLSSVRVDEIVQLNREPVQLYRPDHPKADKDGFVYQAVVNVDEEMVEMLEAGRQYQNTLEAVNTLRTLMARTVTMGS</sequence>
<dbReference type="PANTHER" id="PTHR30435:SF2">
    <property type="entry name" value="FLAGELLAR BASAL-BODY ROD PROTEIN FLGC"/>
    <property type="match status" value="1"/>
</dbReference>
<gene>
    <name evidence="9" type="primary">flgC_1</name>
    <name evidence="9" type="ORF">PRI8871_01916</name>
</gene>
<dbReference type="PANTHER" id="PTHR30435">
    <property type="entry name" value="FLAGELLAR PROTEIN"/>
    <property type="match status" value="1"/>
</dbReference>
<evidence type="ECO:0000256" key="4">
    <source>
        <dbReference type="ARBA" id="ARBA00023143"/>
    </source>
</evidence>
<feature type="domain" description="Flagellar basal-body/hook protein C-terminal" evidence="8">
    <location>
        <begin position="91"/>
        <end position="133"/>
    </location>
</feature>
<name>A0A2R8AW46_9RHOB</name>
<evidence type="ECO:0000313" key="10">
    <source>
        <dbReference type="Proteomes" id="UP000244904"/>
    </source>
</evidence>
<dbReference type="OrthoDB" id="9813951at2"/>
<organism evidence="9 10">
    <name type="scientific">Pseudoprimorskyibacter insulae</name>
    <dbReference type="NCBI Taxonomy" id="1695997"/>
    <lineage>
        <taxon>Bacteria</taxon>
        <taxon>Pseudomonadati</taxon>
        <taxon>Pseudomonadota</taxon>
        <taxon>Alphaproteobacteria</taxon>
        <taxon>Rhodobacterales</taxon>
        <taxon>Paracoccaceae</taxon>
        <taxon>Pseudoprimorskyibacter</taxon>
    </lineage>
</organism>
<dbReference type="GO" id="GO:0071978">
    <property type="term" value="P:bacterial-type flagellum-dependent swarming motility"/>
    <property type="evidence" value="ECO:0007669"/>
    <property type="project" value="TreeGrafter"/>
</dbReference>